<feature type="region of interest" description="Disordered" evidence="1">
    <location>
        <begin position="1"/>
        <end position="21"/>
    </location>
</feature>
<evidence type="ECO:0000313" key="4">
    <source>
        <dbReference type="Proteomes" id="UP000235464"/>
    </source>
</evidence>
<evidence type="ECO:0000256" key="2">
    <source>
        <dbReference type="SAM" id="Phobius"/>
    </source>
</evidence>
<evidence type="ECO:0000256" key="1">
    <source>
        <dbReference type="SAM" id="MobiDB-lite"/>
    </source>
</evidence>
<dbReference type="RefSeq" id="WP_158688495.1">
    <property type="nucleotide sequence ID" value="NZ_LT962942.1"/>
</dbReference>
<sequence>MEPDRTRTRTRTRTGSRTRDRRRLGRAVMFSAVRGAAAALGSGAVSALLWWWQR</sequence>
<evidence type="ECO:0000313" key="3">
    <source>
        <dbReference type="EMBL" id="SOR79335.1"/>
    </source>
</evidence>
<name>A0A2N9B7L4_STRCX</name>
<keyword evidence="2" id="KW-0812">Transmembrane</keyword>
<organism evidence="3 4">
    <name type="scientific">Streptomyces chartreusis NRRL 3882</name>
    <dbReference type="NCBI Taxonomy" id="1079985"/>
    <lineage>
        <taxon>Bacteria</taxon>
        <taxon>Bacillati</taxon>
        <taxon>Actinomycetota</taxon>
        <taxon>Actinomycetes</taxon>
        <taxon>Kitasatosporales</taxon>
        <taxon>Streptomycetaceae</taxon>
        <taxon>Streptomyces</taxon>
    </lineage>
</organism>
<dbReference type="Proteomes" id="UP000235464">
    <property type="component" value="Chromosome I"/>
</dbReference>
<keyword evidence="2" id="KW-0472">Membrane</keyword>
<proteinExistence type="predicted"/>
<dbReference type="EMBL" id="LT963352">
    <property type="protein sequence ID" value="SOR79335.1"/>
    <property type="molecule type" value="Genomic_DNA"/>
</dbReference>
<keyword evidence="4" id="KW-1185">Reference proteome</keyword>
<keyword evidence="2" id="KW-1133">Transmembrane helix</keyword>
<gene>
    <name evidence="3" type="ORF">SCNRRL3882_2797</name>
</gene>
<protein>
    <submittedName>
        <fullName evidence="3">Uncharacterized protein</fullName>
    </submittedName>
</protein>
<dbReference type="AlphaFoldDB" id="A0A2N9B7L4"/>
<feature type="compositionally biased region" description="Basic residues" evidence="1">
    <location>
        <begin position="8"/>
        <end position="21"/>
    </location>
</feature>
<accession>A0A2N9B7L4</accession>
<reference evidence="4" key="1">
    <citation type="submission" date="2017-11" db="EMBL/GenBank/DDBJ databases">
        <authorList>
            <person name="Wibberg D."/>
        </authorList>
    </citation>
    <scope>NUCLEOTIDE SEQUENCE [LARGE SCALE GENOMIC DNA]</scope>
</reference>
<feature type="transmembrane region" description="Helical" evidence="2">
    <location>
        <begin position="27"/>
        <end position="52"/>
    </location>
</feature>